<evidence type="ECO:0000313" key="2">
    <source>
        <dbReference type="Proteomes" id="UP000783588"/>
    </source>
</evidence>
<evidence type="ECO:0000313" key="1">
    <source>
        <dbReference type="EMBL" id="MBU5490963.1"/>
    </source>
</evidence>
<dbReference type="Proteomes" id="UP000783588">
    <property type="component" value="Unassembled WGS sequence"/>
</dbReference>
<protein>
    <submittedName>
        <fullName evidence="1">Uncharacterized protein</fullName>
    </submittedName>
</protein>
<dbReference type="RefSeq" id="WP_216470677.1">
    <property type="nucleotide sequence ID" value="NZ_JAHLQI010000005.1"/>
</dbReference>
<keyword evidence="2" id="KW-1185">Reference proteome</keyword>
<accession>A0ABS6ETW8</accession>
<sequence>MLQLKTPLSPAESDLLLKCLSDMENDLRDRRTCSKQDLAKQTTIASAKQKVASHIYDSFYRDEITHMVFALDSLTRKYREQLTENIPPAQAETVGAELRTAAIVLSKLKRANPQK</sequence>
<dbReference type="EMBL" id="JAHLQI010000005">
    <property type="protein sequence ID" value="MBU5490963.1"/>
    <property type="molecule type" value="Genomic_DNA"/>
</dbReference>
<name>A0ABS6ETW8_9FIRM</name>
<gene>
    <name evidence="1" type="ORF">KQI75_10095</name>
</gene>
<proteinExistence type="predicted"/>
<reference evidence="1 2" key="1">
    <citation type="submission" date="2021-06" db="EMBL/GenBank/DDBJ databases">
        <authorList>
            <person name="Sun Q."/>
            <person name="Li D."/>
        </authorList>
    </citation>
    <scope>NUCLEOTIDE SEQUENCE [LARGE SCALE GENOMIC DNA]</scope>
    <source>
        <strain evidence="1 2">MSJd-7</strain>
    </source>
</reference>
<comment type="caution">
    <text evidence="1">The sequence shown here is derived from an EMBL/GenBank/DDBJ whole genome shotgun (WGS) entry which is preliminary data.</text>
</comment>
<organism evidence="1 2">
    <name type="scientific">Butyricicoccus intestinisimiae</name>
    <dbReference type="NCBI Taxonomy" id="2841509"/>
    <lineage>
        <taxon>Bacteria</taxon>
        <taxon>Bacillati</taxon>
        <taxon>Bacillota</taxon>
        <taxon>Clostridia</taxon>
        <taxon>Eubacteriales</taxon>
        <taxon>Butyricicoccaceae</taxon>
        <taxon>Butyricicoccus</taxon>
    </lineage>
</organism>